<dbReference type="FunFam" id="2.60.40.10:FF:001377">
    <property type="entry name" value="Matrix remodeling associated 5"/>
    <property type="match status" value="1"/>
</dbReference>
<dbReference type="Pfam" id="PF13855">
    <property type="entry name" value="LRR_8"/>
    <property type="match status" value="1"/>
</dbReference>
<keyword evidence="11" id="KW-0393">Immunoglobulin domain</keyword>
<evidence type="ECO:0000256" key="12">
    <source>
        <dbReference type="ARBA" id="ARBA00054041"/>
    </source>
</evidence>
<dbReference type="FunFam" id="2.60.40.10:FF:001065">
    <property type="entry name" value="Immunoglobulin superfamily member 10"/>
    <property type="match status" value="1"/>
</dbReference>
<keyword evidence="7" id="KW-1133">Transmembrane helix</keyword>
<feature type="domain" description="Ig-like" evidence="15">
    <location>
        <begin position="2243"/>
        <end position="2321"/>
    </location>
</feature>
<dbReference type="FunFam" id="2.60.40.10:FF:000076">
    <property type="entry name" value="Leucine-rich repeat and Ig domain-containing 4"/>
    <property type="match status" value="1"/>
</dbReference>
<reference evidence="16" key="1">
    <citation type="journal article" date="2023" name="DNA Res.">
        <title>Chromosome-level genome assembly of Phrynocephalus forsythii using third-generation DNA sequencing and Hi-C analysis.</title>
        <authorList>
            <person name="Qi Y."/>
            <person name="Zhao W."/>
            <person name="Zhao Y."/>
            <person name="Niu C."/>
            <person name="Cao S."/>
            <person name="Zhang Y."/>
        </authorList>
    </citation>
    <scope>NUCLEOTIDE SEQUENCE</scope>
    <source>
        <tissue evidence="16">Muscle</tissue>
    </source>
</reference>
<feature type="domain" description="Ig-like" evidence="15">
    <location>
        <begin position="1747"/>
        <end position="1837"/>
    </location>
</feature>
<feature type="domain" description="Ig-like" evidence="15">
    <location>
        <begin position="1943"/>
        <end position="2041"/>
    </location>
</feature>
<comment type="caution">
    <text evidence="16">The sequence shown here is derived from an EMBL/GenBank/DDBJ whole genome shotgun (WGS) entry which is preliminary data.</text>
</comment>
<feature type="region of interest" description="Disordered" evidence="14">
    <location>
        <begin position="920"/>
        <end position="956"/>
    </location>
</feature>
<feature type="domain" description="Ig-like" evidence="15">
    <location>
        <begin position="1847"/>
        <end position="1938"/>
    </location>
</feature>
<dbReference type="InterPro" id="IPR001611">
    <property type="entry name" value="Leu-rich_rpt"/>
</dbReference>
<dbReference type="SMART" id="SM00369">
    <property type="entry name" value="LRR_TYP"/>
    <property type="match status" value="4"/>
</dbReference>
<dbReference type="FunFam" id="2.60.40.10:FF:000925">
    <property type="entry name" value="immunoglobulin superfamily member 10"/>
    <property type="match status" value="1"/>
</dbReference>
<name>A0A9Q0XS12_9SAUR</name>
<dbReference type="FunFam" id="2.60.40.10:FF:001373">
    <property type="entry name" value="Immunoglobulin superfamily member 10"/>
    <property type="match status" value="1"/>
</dbReference>
<dbReference type="FunFam" id="2.60.40.10:FF:000621">
    <property type="entry name" value="Immunoglobulin superfamily member 10"/>
    <property type="match status" value="1"/>
</dbReference>
<evidence type="ECO:0000256" key="4">
    <source>
        <dbReference type="ARBA" id="ARBA00022692"/>
    </source>
</evidence>
<feature type="region of interest" description="Disordered" evidence="14">
    <location>
        <begin position="1085"/>
        <end position="1105"/>
    </location>
</feature>
<evidence type="ECO:0000256" key="13">
    <source>
        <dbReference type="ARBA" id="ARBA00069666"/>
    </source>
</evidence>
<evidence type="ECO:0000256" key="5">
    <source>
        <dbReference type="ARBA" id="ARBA00022729"/>
    </source>
</evidence>
<dbReference type="Gene3D" id="2.60.40.10">
    <property type="entry name" value="Immunoglobulins"/>
    <property type="match status" value="12"/>
</dbReference>
<feature type="domain" description="Ig-like" evidence="15">
    <location>
        <begin position="2434"/>
        <end position="2524"/>
    </location>
</feature>
<organism evidence="16 17">
    <name type="scientific">Phrynocephalus forsythii</name>
    <dbReference type="NCBI Taxonomy" id="171643"/>
    <lineage>
        <taxon>Eukaryota</taxon>
        <taxon>Metazoa</taxon>
        <taxon>Chordata</taxon>
        <taxon>Craniata</taxon>
        <taxon>Vertebrata</taxon>
        <taxon>Euteleostomi</taxon>
        <taxon>Lepidosauria</taxon>
        <taxon>Squamata</taxon>
        <taxon>Bifurcata</taxon>
        <taxon>Unidentata</taxon>
        <taxon>Episquamata</taxon>
        <taxon>Toxicofera</taxon>
        <taxon>Iguania</taxon>
        <taxon>Acrodonta</taxon>
        <taxon>Agamidae</taxon>
        <taxon>Agaminae</taxon>
        <taxon>Phrynocephalus</taxon>
    </lineage>
</organism>
<keyword evidence="4" id="KW-0812">Transmembrane</keyword>
<dbReference type="GO" id="GO:0016020">
    <property type="term" value="C:membrane"/>
    <property type="evidence" value="ECO:0007669"/>
    <property type="project" value="UniProtKB-SubCell"/>
</dbReference>
<dbReference type="EMBL" id="JAPFRF010000008">
    <property type="protein sequence ID" value="KAJ7324767.1"/>
    <property type="molecule type" value="Genomic_DNA"/>
</dbReference>
<dbReference type="PANTHER" id="PTHR45842:SF2">
    <property type="entry name" value="IMMUNOGLOBULIN SUPERFAMILY MEMBER 10"/>
    <property type="match status" value="1"/>
</dbReference>
<evidence type="ECO:0000256" key="2">
    <source>
        <dbReference type="ARBA" id="ARBA00022553"/>
    </source>
</evidence>
<keyword evidence="2" id="KW-0597">Phosphoprotein</keyword>
<dbReference type="InterPro" id="IPR000483">
    <property type="entry name" value="Cys-rich_flank_reg_C"/>
</dbReference>
<accession>A0A9Q0XS12</accession>
<feature type="domain" description="Ig-like" evidence="15">
    <location>
        <begin position="484"/>
        <end position="562"/>
    </location>
</feature>
<dbReference type="FunFam" id="2.60.40.10:FF:000032">
    <property type="entry name" value="palladin isoform X1"/>
    <property type="match status" value="1"/>
</dbReference>
<dbReference type="FunFam" id="2.60.40.10:FF:001188">
    <property type="entry name" value="Immunoglobulin superfamily member 10"/>
    <property type="match status" value="1"/>
</dbReference>
<evidence type="ECO:0000313" key="17">
    <source>
        <dbReference type="Proteomes" id="UP001142489"/>
    </source>
</evidence>
<dbReference type="PANTHER" id="PTHR45842">
    <property type="entry name" value="SYNAPTIC ADHESION-LIKE MOLECULE SALM"/>
    <property type="match status" value="1"/>
</dbReference>
<comment type="subcellular location">
    <subcellularLocation>
        <location evidence="1">Membrane</location>
        <topology evidence="1">Single-pass membrane protein</topology>
    </subcellularLocation>
</comment>
<evidence type="ECO:0000256" key="7">
    <source>
        <dbReference type="ARBA" id="ARBA00022989"/>
    </source>
</evidence>
<dbReference type="InterPro" id="IPR003599">
    <property type="entry name" value="Ig_sub"/>
</dbReference>
<evidence type="ECO:0000256" key="8">
    <source>
        <dbReference type="ARBA" id="ARBA00023136"/>
    </source>
</evidence>
<dbReference type="InterPro" id="IPR032675">
    <property type="entry name" value="LRR_dom_sf"/>
</dbReference>
<feature type="region of interest" description="Disordered" evidence="14">
    <location>
        <begin position="1250"/>
        <end position="1274"/>
    </location>
</feature>
<feature type="domain" description="Ig-like" evidence="15">
    <location>
        <begin position="2140"/>
        <end position="2237"/>
    </location>
</feature>
<dbReference type="SUPFAM" id="SSF52058">
    <property type="entry name" value="L domain-like"/>
    <property type="match status" value="1"/>
</dbReference>
<dbReference type="InterPro" id="IPR003598">
    <property type="entry name" value="Ig_sub2"/>
</dbReference>
<comment type="function">
    <text evidence="12">Involved in the control of early migration of neurons expressing gonadotropin-releasing hormone (GNRH neurons). May be involved in the maintenance of osteochondroprogenitor cells pool.</text>
</comment>
<evidence type="ECO:0000259" key="15">
    <source>
        <dbReference type="PROSITE" id="PS50835"/>
    </source>
</evidence>
<dbReference type="PROSITE" id="PS50835">
    <property type="entry name" value="IG_LIKE"/>
    <property type="match status" value="12"/>
</dbReference>
<dbReference type="Proteomes" id="UP001142489">
    <property type="component" value="Unassembled WGS sequence"/>
</dbReference>
<dbReference type="SUPFAM" id="SSF48726">
    <property type="entry name" value="Immunoglobulin"/>
    <property type="match status" value="12"/>
</dbReference>
<dbReference type="InterPro" id="IPR013098">
    <property type="entry name" value="Ig_I-set"/>
</dbReference>
<feature type="domain" description="Ig-like" evidence="15">
    <location>
        <begin position="2338"/>
        <end position="2425"/>
    </location>
</feature>
<dbReference type="InterPro" id="IPR050467">
    <property type="entry name" value="LRFN"/>
</dbReference>
<dbReference type="InterPro" id="IPR013783">
    <property type="entry name" value="Ig-like_fold"/>
</dbReference>
<evidence type="ECO:0000256" key="9">
    <source>
        <dbReference type="ARBA" id="ARBA00023157"/>
    </source>
</evidence>
<keyword evidence="17" id="KW-1185">Reference proteome</keyword>
<dbReference type="OrthoDB" id="10062932at2759"/>
<keyword evidence="9" id="KW-1015">Disulfide bond</keyword>
<dbReference type="SMART" id="SM00409">
    <property type="entry name" value="IG"/>
    <property type="match status" value="12"/>
</dbReference>
<feature type="compositionally biased region" description="Polar residues" evidence="14">
    <location>
        <begin position="921"/>
        <end position="932"/>
    </location>
</feature>
<dbReference type="InterPro" id="IPR036179">
    <property type="entry name" value="Ig-like_dom_sf"/>
</dbReference>
<evidence type="ECO:0000256" key="11">
    <source>
        <dbReference type="ARBA" id="ARBA00023319"/>
    </source>
</evidence>
<dbReference type="Gene3D" id="3.80.10.10">
    <property type="entry name" value="Ribonuclease Inhibitor"/>
    <property type="match status" value="2"/>
</dbReference>
<evidence type="ECO:0000313" key="16">
    <source>
        <dbReference type="EMBL" id="KAJ7324767.1"/>
    </source>
</evidence>
<dbReference type="InterPro" id="IPR003591">
    <property type="entry name" value="Leu-rich_rpt_typical-subtyp"/>
</dbReference>
<evidence type="ECO:0000256" key="6">
    <source>
        <dbReference type="ARBA" id="ARBA00022737"/>
    </source>
</evidence>
<protein>
    <recommendedName>
        <fullName evidence="13">Immunoglobulin superfamily member 10</fullName>
    </recommendedName>
</protein>
<dbReference type="Pfam" id="PF13927">
    <property type="entry name" value="Ig_3"/>
    <property type="match status" value="5"/>
</dbReference>
<evidence type="ECO:0000256" key="14">
    <source>
        <dbReference type="SAM" id="MobiDB-lite"/>
    </source>
</evidence>
<feature type="domain" description="Ig-like" evidence="15">
    <location>
        <begin position="379"/>
        <end position="480"/>
    </location>
</feature>
<dbReference type="CDD" id="cd00096">
    <property type="entry name" value="Ig"/>
    <property type="match status" value="2"/>
</dbReference>
<keyword evidence="8" id="KW-0472">Membrane</keyword>
<keyword evidence="10" id="KW-0325">Glycoprotein</keyword>
<dbReference type="Pfam" id="PF07679">
    <property type="entry name" value="I-set"/>
    <property type="match status" value="7"/>
</dbReference>
<evidence type="ECO:0000256" key="10">
    <source>
        <dbReference type="ARBA" id="ARBA00023180"/>
    </source>
</evidence>
<keyword evidence="6" id="KW-0677">Repeat</keyword>
<feature type="compositionally biased region" description="Basic residues" evidence="14">
    <location>
        <begin position="1259"/>
        <end position="1270"/>
    </location>
</feature>
<keyword evidence="3" id="KW-0433">Leucine-rich repeat</keyword>
<feature type="domain" description="Ig-like" evidence="15">
    <location>
        <begin position="1554"/>
        <end position="1645"/>
    </location>
</feature>
<dbReference type="SMART" id="SM00082">
    <property type="entry name" value="LRRCT"/>
    <property type="match status" value="1"/>
</dbReference>
<dbReference type="SMART" id="SM00406">
    <property type="entry name" value="IGv"/>
    <property type="match status" value="6"/>
</dbReference>
<feature type="compositionally biased region" description="Basic residues" evidence="14">
    <location>
        <begin position="942"/>
        <end position="956"/>
    </location>
</feature>
<feature type="domain" description="Ig-like" evidence="15">
    <location>
        <begin position="2047"/>
        <end position="2135"/>
    </location>
</feature>
<proteinExistence type="predicted"/>
<sequence length="2529" mass="281010">MLHSNQIHTIQDRTFSDLHLLQVLKMSYNKVKVIQADTFHGLVGLVRLHMDHNQIEFVNPQAFYGLTSLKLLHLEGNGLKQLHPDTFVTLRYLQIFKTSSIKHIYLSDNLLTSLPEDIFTYMTELESLYLHGNPWICDCTLKWFAEWAEQHPDIIKCKRDRGLAGALQCPLCASPKTYQDQALAKTPLPHFECVKPAIDTALKRKNITVPVDGDITSISSKDFMAPLGSMVLNMTDQAGNMANLACNVQSPTKMSQVTLKKMVNATVLAISFSTFLVCGVDYEHIQQSWSILALYSDSLLKLKRENLLTKVPDISYKYKQIVSEHEELFTDIDATLKSEPPWLMQDQVSLQLDRTATTLNTLQIWYLLDAQITLPAAAPKSTRRNWVMIMQENTRTEYTVLVGRTVELDCRALGDPAPIIEWVLADRSKIRAPYVSEDGRMMIEKSGKLLLHTADVFDTGVYHCIATNYDDADVLSYRITVIDPYLEQHHINGPQLSVFPGETLYLPCQSRGAPEASVNWILPTHVVLYRSSKNKLLFQNGTLKIQEMTDHDNGYFKCVAANQYGVDFLVYQVLIKMGSNVSQKLDIQVDDEAAEGSGHEFTTKPPNPSTTVGTKIISQTSREVSALSTPILSKQKGNYKERYRHNMDKINKRFRGRKRQFGPSNRRIDPLRWAAFLEKTKNTTLLRKQEHVTVKPTVKVILSSKVFGKEEETSGDDIFPEDEFMLLVTKRPAMYRLREASGNVATAKLGRMSSNYSSLTTADMVRETITPAARPIVKSFERVKNQKLYMDVKYETETTAVQSYLMLPTPPTHIESSTPLSKVTERTAKTLNIVQKLILPKENSLHIKTTPTSAIDITKSSPSVISDKNTEKPVLFGETLDEGSRKSNNQVSVVTVNIPYDRLRNIYVYSTQKIATPEVPASSTTVSLQQSKTVKDASTHRPPSRRYGKRRKFSGRRRIVRPDRILNRPGHNFPFLRSGFVQESTALPPLKMSTLTLTSSKKSLEQSTSEVPIFLSSNIDNPESTTVNQVLALSRNRLVTAEAHTTMVPFYPENTQVVSHAQVETSTLPQAVTDKKSQLRIQPPLLTIPSPRNGMETTTTTATSSPLAIKLSSPNYEISYSSSTSGGEMFFESSHIQKELPGKHHNLETHEESLTVTSVLPPLTRVPMYRTSPVHDGGVPPNENQTDGVMDLTKPSSDKMVTVKRDPTLSLSTTKWPSSTYVFNLTPVLEKRNDATSTMTVLAPVTSAHSSKTKVFGPSRRRGQRRRRPFKSTPFEGNVTVNKGIGTLSREAVTFSILETVKKITLPIGTLQTQLFSELTSENGITITLQPLINHTTPMIGRNKFTSTAPVLASNITAESTATSNLPVDDVASEKPMAETALPTSFLNTISMTTASTQWSTKPTGVTTEADKESYQYVGEKASQGKQTTEATVKTEISTQTPINEAYHTSQQPKPSVFQSVALPQATVTQTTPSPGWRKISWQNPFSKTTGSGKTFKVNILTILKPPLNSTQHTPLQRKNSYGKSWPEKTRDLEVTTSNLIALHSFSQTRFTKPRIIGGNLAAFTVLENSDAVIPCEVSGNPQPTIQWTKISQGVDAPKLKSDNKIEIFSNGTLFIQNTSIQDRGQYLCTATNQYGSDKLLVTLSVVTYPPRILGRRSKIIIVHSGKTVTMKCGAEGRPIPTISWLLANKTYVSESFVGNESVSVQRDGTLVIKKASVYDRGIYTCTAKNPAGSDTMVVRLQVIAAPPIIMEEKKQHVLEHMGGNLKLPCTAKGNPHPSIHWVLFDGTEVKPLQYINEKLFLFPNGTLYIRNLSPSDSGNYECLATSSTGSERRVVTLQVEHADTIPRIVVTSQRLTQLNFGDRLLLNCSATGEPKPKIIWRLPSRAVVDQWHRMGSRIHVYPNGSLGVIALTEKDAGDYICVARNKMGDDLVLMKVSVKMKPAKIDQKLYFKKLVPYGKDFRVDCKASGSPEPEISWSLPDGTVINNVMQADDSGHRSQRYTLFDNGTLYFNKVGIAEEGDYTCYAQNTLGKDEMKVHITIVAAAPRIKQNSKPYAKVKAGETALFDCNAIGEPKPKIFWLLPSNDMISASTHRHFLHVNGSLSVSKVRLIDAGEYICVARNSGGDDTKLYKLDVVSKPPLINGLFSNKTVIKMTAIKYSKKQMNCRAEGTPVPQIMWIMPDNIFLTAPYYGSRITVFKNGTLEIRNVRSSDSAEFICVARNDGGESILVVQLEVLEMLRRPVFRNPFNEKVIAKPGKTIFLNCSVDGNPPPEIIWILPNGTRLTSGLQTSQYFLGSNGTLVINHPSKSDAGKYRCAAKNKVGYIEKLIVLEIGQKPTIFVHPRETTKIILGESLSLHCLASGSPKPNIIWTVPSGFVLNQPQVNRKYTLLENGTLVIRETTINDRGSYTCKAQNYVGDSTEVAFVMIVAHSPKITNRPPRNIPTKAGVAIQLPCTALGIPNPKITWELPDHSLLSTGSKSQPSGSKYLHPLGTLTIHNTKPSDSGIYKCMAKNELGSDSAVTYLQVI</sequence>
<feature type="domain" description="Ig-like" evidence="15">
    <location>
        <begin position="1651"/>
        <end position="1742"/>
    </location>
</feature>
<keyword evidence="5" id="KW-0732">Signal</keyword>
<dbReference type="SMART" id="SM00408">
    <property type="entry name" value="IGc2"/>
    <property type="match status" value="12"/>
</dbReference>
<gene>
    <name evidence="16" type="ORF">JRQ81_017787</name>
</gene>
<feature type="region of interest" description="Disordered" evidence="14">
    <location>
        <begin position="1172"/>
        <end position="1194"/>
    </location>
</feature>
<dbReference type="InterPro" id="IPR013106">
    <property type="entry name" value="Ig_V-set"/>
</dbReference>
<evidence type="ECO:0000256" key="1">
    <source>
        <dbReference type="ARBA" id="ARBA00004167"/>
    </source>
</evidence>
<dbReference type="InterPro" id="IPR007110">
    <property type="entry name" value="Ig-like_dom"/>
</dbReference>
<evidence type="ECO:0000256" key="3">
    <source>
        <dbReference type="ARBA" id="ARBA00022614"/>
    </source>
</evidence>
<dbReference type="FunFam" id="2.60.40.10:FF:000537">
    <property type="entry name" value="immunoglobulin superfamily member 10"/>
    <property type="match status" value="1"/>
</dbReference>